<keyword evidence="4" id="KW-1185">Reference proteome</keyword>
<reference evidence="3 4" key="3">
    <citation type="journal article" date="2017" name="G3 (Bethesda)">
        <title>Comparative analysis highlights variable genome content of wheat rusts and divergence of the mating loci.</title>
        <authorList>
            <person name="Cuomo C.A."/>
            <person name="Bakkeren G."/>
            <person name="Khalil H.B."/>
            <person name="Panwar V."/>
            <person name="Joly D."/>
            <person name="Linning R."/>
            <person name="Sakthikumar S."/>
            <person name="Song X."/>
            <person name="Adiconis X."/>
            <person name="Fan L."/>
            <person name="Goldberg J.M."/>
            <person name="Levin J.Z."/>
            <person name="Young S."/>
            <person name="Zeng Q."/>
            <person name="Anikster Y."/>
            <person name="Bruce M."/>
            <person name="Wang M."/>
            <person name="Yin C."/>
            <person name="McCallum B."/>
            <person name="Szabo L.J."/>
            <person name="Hulbert S."/>
            <person name="Chen X."/>
            <person name="Fellers J.P."/>
        </authorList>
    </citation>
    <scope>NUCLEOTIDE SEQUENCE</scope>
    <source>
        <strain evidence="4">Isolate 1-1 / race 1 (BBBD)</strain>
        <strain evidence="3">isolate 1-1 / race 1 (BBBD)</strain>
    </source>
</reference>
<dbReference type="AlphaFoldDB" id="A0A180H146"/>
<evidence type="ECO:0000256" key="1">
    <source>
        <dbReference type="SAM" id="MobiDB-lite"/>
    </source>
</evidence>
<reference evidence="3" key="4">
    <citation type="submission" date="2025-05" db="UniProtKB">
        <authorList>
            <consortium name="EnsemblFungi"/>
        </authorList>
    </citation>
    <scope>IDENTIFICATION</scope>
    <source>
        <strain evidence="3">isolate 1-1 / race 1 (BBBD)</strain>
    </source>
</reference>
<dbReference type="EnsemblFungi" id="PTTG_25681-t43_1">
    <property type="protein sequence ID" value="PTTG_25681-t43_1-p1"/>
    <property type="gene ID" value="PTTG_25681"/>
</dbReference>
<gene>
    <name evidence="2" type="ORF">PTTG_25681</name>
</gene>
<sequence length="496" mass="54324">MSDVSEINPITLLRNSPRFSPSPPPVPPLLNPNSQHVSPLPNPFPNPSSSSAPEQSVPTGVVGQSADDLSTLLANLRVDNSSQSTLLQAQAASIALLNAQARQDKQSISLLQSKTKNIKDVFHNELLKAKSENLQSLAHLRGLLEGSNEALGGRVGNLELANTHLMTERPRIFIEPPHQSHIYFTGAPKETNNFCFTMRNAFERFGEQFNTEKQKILWISGYFRAGSGQIEGEVPSYTWWRGLLSNNAAVLSLPALKASAKMEYVIAELQDVDSFIDAIERTFANHHELEEAEAAFYAACQGTKTIEEFNILFNSLLCPLVLDDRSKCKAYNKAIDQNLVKLALIRGPWNELVDLEAKQEIAVSVARNVSGVTKILDPKCQPLASPDSAKADTARTTEELCAHSAASTRAEGNECARVQGVATLETRPDTKANQSRSNNQPIHPPPRLPQTSSSQPQARMPDGDAMDVDEVSAAARDTGFSYAEFRQECVDRNICI</sequence>
<dbReference type="STRING" id="630390.A0A180H146"/>
<evidence type="ECO:0008006" key="5">
    <source>
        <dbReference type="Google" id="ProtNLM"/>
    </source>
</evidence>
<evidence type="ECO:0000313" key="4">
    <source>
        <dbReference type="Proteomes" id="UP000005240"/>
    </source>
</evidence>
<evidence type="ECO:0000313" key="3">
    <source>
        <dbReference type="EnsemblFungi" id="PTTG_25681-t43_1-p1"/>
    </source>
</evidence>
<dbReference type="Proteomes" id="UP000005240">
    <property type="component" value="Unassembled WGS sequence"/>
</dbReference>
<feature type="compositionally biased region" description="Pro residues" evidence="1">
    <location>
        <begin position="20"/>
        <end position="30"/>
    </location>
</feature>
<feature type="region of interest" description="Disordered" evidence="1">
    <location>
        <begin position="423"/>
        <end position="465"/>
    </location>
</feature>
<reference evidence="2" key="2">
    <citation type="submission" date="2016-05" db="EMBL/GenBank/DDBJ databases">
        <title>Comparative analysis highlights variable genome content of wheat rusts and divergence of the mating loci.</title>
        <authorList>
            <person name="Cuomo C.A."/>
            <person name="Bakkeren G."/>
            <person name="Szabo L."/>
            <person name="Khalil H."/>
            <person name="Joly D."/>
            <person name="Goldberg J."/>
            <person name="Young S."/>
            <person name="Zeng Q."/>
            <person name="Fellers J."/>
        </authorList>
    </citation>
    <scope>NUCLEOTIDE SEQUENCE [LARGE SCALE GENOMIC DNA]</scope>
    <source>
        <strain evidence="2">1-1 BBBD Race 1</strain>
    </source>
</reference>
<proteinExistence type="predicted"/>
<feature type="region of interest" description="Disordered" evidence="1">
    <location>
        <begin position="1"/>
        <end position="63"/>
    </location>
</feature>
<feature type="compositionally biased region" description="Polar residues" evidence="1">
    <location>
        <begin position="431"/>
        <end position="441"/>
    </location>
</feature>
<organism evidence="2">
    <name type="scientific">Puccinia triticina (isolate 1-1 / race 1 (BBBD))</name>
    <name type="common">Brown leaf rust fungus</name>
    <dbReference type="NCBI Taxonomy" id="630390"/>
    <lineage>
        <taxon>Eukaryota</taxon>
        <taxon>Fungi</taxon>
        <taxon>Dikarya</taxon>
        <taxon>Basidiomycota</taxon>
        <taxon>Pucciniomycotina</taxon>
        <taxon>Pucciniomycetes</taxon>
        <taxon>Pucciniales</taxon>
        <taxon>Pucciniaceae</taxon>
        <taxon>Puccinia</taxon>
    </lineage>
</organism>
<protein>
    <recommendedName>
        <fullName evidence="5">Retrotransposon gag domain-containing protein</fullName>
    </recommendedName>
</protein>
<name>A0A180H146_PUCT1</name>
<dbReference type="VEuPathDB" id="FungiDB:PTTG_25681"/>
<evidence type="ECO:0000313" key="2">
    <source>
        <dbReference type="EMBL" id="OAV98494.1"/>
    </source>
</evidence>
<accession>A0A180H146</accession>
<dbReference type="EMBL" id="ADAS02000007">
    <property type="protein sequence ID" value="OAV98494.1"/>
    <property type="molecule type" value="Genomic_DNA"/>
</dbReference>
<reference evidence="2" key="1">
    <citation type="submission" date="2009-11" db="EMBL/GenBank/DDBJ databases">
        <authorList>
            <consortium name="The Broad Institute Genome Sequencing Platform"/>
            <person name="Ward D."/>
            <person name="Feldgarden M."/>
            <person name="Earl A."/>
            <person name="Young S.K."/>
            <person name="Zeng Q."/>
            <person name="Koehrsen M."/>
            <person name="Alvarado L."/>
            <person name="Berlin A."/>
            <person name="Bochicchio J."/>
            <person name="Borenstein D."/>
            <person name="Chapman S.B."/>
            <person name="Chen Z."/>
            <person name="Engels R."/>
            <person name="Freedman E."/>
            <person name="Gellesch M."/>
            <person name="Goldberg J."/>
            <person name="Griggs A."/>
            <person name="Gujja S."/>
            <person name="Heilman E."/>
            <person name="Heiman D."/>
            <person name="Hepburn T."/>
            <person name="Howarth C."/>
            <person name="Jen D."/>
            <person name="Larson L."/>
            <person name="Lewis B."/>
            <person name="Mehta T."/>
            <person name="Park D."/>
            <person name="Pearson M."/>
            <person name="Roberts A."/>
            <person name="Saif S."/>
            <person name="Shea T."/>
            <person name="Shenoy N."/>
            <person name="Sisk P."/>
            <person name="Stolte C."/>
            <person name="Sykes S."/>
            <person name="Thomson T."/>
            <person name="Walk T."/>
            <person name="White J."/>
            <person name="Yandava C."/>
            <person name="Izard J."/>
            <person name="Baranova O.V."/>
            <person name="Blanton J.M."/>
            <person name="Tanner A.C."/>
            <person name="Dewhirst F.E."/>
            <person name="Haas B."/>
            <person name="Nusbaum C."/>
            <person name="Birren B."/>
        </authorList>
    </citation>
    <scope>NUCLEOTIDE SEQUENCE [LARGE SCALE GENOMIC DNA]</scope>
    <source>
        <strain evidence="2">1-1 BBBD Race 1</strain>
    </source>
</reference>